<dbReference type="Proteomes" id="UP001054837">
    <property type="component" value="Unassembled WGS sequence"/>
</dbReference>
<dbReference type="AlphaFoldDB" id="A0AAV4RPL3"/>
<name>A0AAV4RPL3_9ARAC</name>
<sequence length="99" mass="11130">MEALNLASVKLSRVSLHEKTIVPPLSESERRNVISIVPFGSIPKAVYVKDEKRKVPLSVARSDLVHHYLHQKSAKETVLVIHRSCDAFPCTKTKQGQEK</sequence>
<evidence type="ECO:0000313" key="2">
    <source>
        <dbReference type="Proteomes" id="UP001054837"/>
    </source>
</evidence>
<reference evidence="1 2" key="1">
    <citation type="submission" date="2021-06" db="EMBL/GenBank/DDBJ databases">
        <title>Caerostris darwini draft genome.</title>
        <authorList>
            <person name="Kono N."/>
            <person name="Arakawa K."/>
        </authorList>
    </citation>
    <scope>NUCLEOTIDE SEQUENCE [LARGE SCALE GENOMIC DNA]</scope>
</reference>
<protein>
    <submittedName>
        <fullName evidence="1">Uncharacterized protein</fullName>
    </submittedName>
</protein>
<gene>
    <name evidence="1" type="ORF">CDAR_463591</name>
</gene>
<organism evidence="1 2">
    <name type="scientific">Caerostris darwini</name>
    <dbReference type="NCBI Taxonomy" id="1538125"/>
    <lineage>
        <taxon>Eukaryota</taxon>
        <taxon>Metazoa</taxon>
        <taxon>Ecdysozoa</taxon>
        <taxon>Arthropoda</taxon>
        <taxon>Chelicerata</taxon>
        <taxon>Arachnida</taxon>
        <taxon>Araneae</taxon>
        <taxon>Araneomorphae</taxon>
        <taxon>Entelegynae</taxon>
        <taxon>Araneoidea</taxon>
        <taxon>Araneidae</taxon>
        <taxon>Caerostris</taxon>
    </lineage>
</organism>
<dbReference type="EMBL" id="BPLQ01006465">
    <property type="protein sequence ID" value="GIY22614.1"/>
    <property type="molecule type" value="Genomic_DNA"/>
</dbReference>
<proteinExistence type="predicted"/>
<comment type="caution">
    <text evidence="1">The sequence shown here is derived from an EMBL/GenBank/DDBJ whole genome shotgun (WGS) entry which is preliminary data.</text>
</comment>
<keyword evidence="2" id="KW-1185">Reference proteome</keyword>
<evidence type="ECO:0000313" key="1">
    <source>
        <dbReference type="EMBL" id="GIY22614.1"/>
    </source>
</evidence>
<accession>A0AAV4RPL3</accession>